<name>A0A0F9Z1X2_9ZZZZ</name>
<gene>
    <name evidence="2" type="ORF">LCGC14_0015700</name>
</gene>
<reference evidence="2" key="1">
    <citation type="journal article" date="2015" name="Nature">
        <title>Complex archaea that bridge the gap between prokaryotes and eukaryotes.</title>
        <authorList>
            <person name="Spang A."/>
            <person name="Saw J.H."/>
            <person name="Jorgensen S.L."/>
            <person name="Zaremba-Niedzwiedzka K."/>
            <person name="Martijn J."/>
            <person name="Lind A.E."/>
            <person name="van Eijk R."/>
            <person name="Schleper C."/>
            <person name="Guy L."/>
            <person name="Ettema T.J."/>
        </authorList>
    </citation>
    <scope>NUCLEOTIDE SEQUENCE</scope>
</reference>
<feature type="compositionally biased region" description="Low complexity" evidence="1">
    <location>
        <begin position="94"/>
        <end position="107"/>
    </location>
</feature>
<evidence type="ECO:0000313" key="2">
    <source>
        <dbReference type="EMBL" id="KKO11094.1"/>
    </source>
</evidence>
<dbReference type="Gene3D" id="1.25.40.10">
    <property type="entry name" value="Tetratricopeptide repeat domain"/>
    <property type="match status" value="1"/>
</dbReference>
<evidence type="ECO:0000256" key="1">
    <source>
        <dbReference type="SAM" id="MobiDB-lite"/>
    </source>
</evidence>
<feature type="region of interest" description="Disordered" evidence="1">
    <location>
        <begin position="56"/>
        <end position="112"/>
    </location>
</feature>
<organism evidence="2">
    <name type="scientific">marine sediment metagenome</name>
    <dbReference type="NCBI Taxonomy" id="412755"/>
    <lineage>
        <taxon>unclassified sequences</taxon>
        <taxon>metagenomes</taxon>
        <taxon>ecological metagenomes</taxon>
    </lineage>
</organism>
<dbReference type="AlphaFoldDB" id="A0A0F9Z1X2"/>
<dbReference type="SUPFAM" id="SSF48452">
    <property type="entry name" value="TPR-like"/>
    <property type="match status" value="1"/>
</dbReference>
<dbReference type="InterPro" id="IPR011990">
    <property type="entry name" value="TPR-like_helical_dom_sf"/>
</dbReference>
<protein>
    <submittedName>
        <fullName evidence="2">Uncharacterized protein</fullName>
    </submittedName>
</protein>
<comment type="caution">
    <text evidence="2">The sequence shown here is derived from an EMBL/GenBank/DDBJ whole genome shotgun (WGS) entry which is preliminary data.</text>
</comment>
<accession>A0A0F9Z1X2</accession>
<proteinExistence type="predicted"/>
<sequence length="681" mass="73239">MVKRYAWLQIALVVVVAMLLSVSHAQRGRVGARRAGISGVGSRAWSPVREFRANSFGAGDLPKQQPASGGGVLGSSIYSGGPPRGSRPRGGRGAPARAAGPGPLSPSQRQNRVYDPIVPLTVTSTTSGAGSSAMLRAQQISTGTRPIADLTGLLARKADGKATISRPYVTSLAPAEEGMRRLAMLTGERALRSKDYKQAFASFEKAWKISHNMPEATLSLAHTYLATADGSYAKAAQYLGKTVKLFPYLPLARVHPKDFYADQAEYQRVLSELEQHVSDHPADGQALFVLAYLRWRDQDGPAALETLQAALMNTEDKQLTASIDLMLRGMGGARDAIADEGPKLQAPIDLAWAGIRLAMPEGFTADRLGEINRVLLATGGKEGEFRPKLALSVYPIGKDVDVKGLMDSVTDHLNGKLGVEDVKIVDEATVKVLDDKAFVRALTCTYLGQQVALARVCFIRDVPSPSGAPAGTKGRRLAYVLGAGVSDRQADQLIPMLAAVARSLAYTDIRRPVDLPVATDGHLIKDPLWGYSMRQPNGWVGSFRESGFDMGQFDLLLGGTVTPRVEIIVATIPETHTPKSFGERAIQLQIDKGNDIKILSQGPATLGGQKGHQFVMQKQTKEGEHVETSIEIGRVICVPAGDGTQRMYALVVRTRRCPEAKAVALMDQMASGFKLMPSSRE</sequence>
<dbReference type="EMBL" id="LAZR01000003">
    <property type="protein sequence ID" value="KKO11094.1"/>
    <property type="molecule type" value="Genomic_DNA"/>
</dbReference>